<dbReference type="RefSeq" id="WP_143910694.1">
    <property type="nucleotide sequence ID" value="NZ_CP041765.1"/>
</dbReference>
<dbReference type="NCBIfam" id="TIGR00433">
    <property type="entry name" value="bioB"/>
    <property type="match status" value="1"/>
</dbReference>
<comment type="pathway">
    <text evidence="1 16">Cofactor biosynthesis; biotin biosynthesis; biotin from 7,8-diaminononanoate: step 2/2.</text>
</comment>
<sequence length="342" mass="36625">MAAHSPSPDLPDGGILAVARAQVLENGEPLGKDQVLRVLRLPEEFLDEALGLAHEVRMKWAGPEVEVEGIISLKTGGCPEDCHFCSQSGLFASPVRAARLDIPSLVEAAKQTAKTGATEFCIVAAVRGPDERLMAQVAAGIEAIRDEVDIQIACSLGMLTREQVDALAAMGVHRYNHNLETARSYFPQVVTTHTWEEREQTLRMVADAGMEVCCGGILGMGETLEQRAEFAADLTALDPDEVPLNFFDPRPGTPFGDLDVMPAADALRAVAAFRLALPRTMLRFAGGRELTLGDLGARKGLLGGINAVIVGNYLTTLGRTPETDLEMLGELTMPVKALNATL</sequence>
<keyword evidence="7 16" id="KW-0949">S-adenosyl-L-methionine</keyword>
<evidence type="ECO:0000256" key="12">
    <source>
        <dbReference type="ARBA" id="ARBA00023014"/>
    </source>
</evidence>
<evidence type="ECO:0000256" key="6">
    <source>
        <dbReference type="ARBA" id="ARBA00022679"/>
    </source>
</evidence>
<dbReference type="SMART" id="SM00876">
    <property type="entry name" value="BATS"/>
    <property type="match status" value="1"/>
</dbReference>
<evidence type="ECO:0000256" key="17">
    <source>
        <dbReference type="PIRSR" id="PIRSR001619-1"/>
    </source>
</evidence>
<feature type="domain" description="Radical SAM core" evidence="18">
    <location>
        <begin position="63"/>
        <end position="288"/>
    </location>
</feature>
<dbReference type="InterPro" id="IPR010722">
    <property type="entry name" value="BATS_dom"/>
</dbReference>
<evidence type="ECO:0000256" key="4">
    <source>
        <dbReference type="ARBA" id="ARBA00012236"/>
    </source>
</evidence>
<evidence type="ECO:0000256" key="3">
    <source>
        <dbReference type="ARBA" id="ARBA00011738"/>
    </source>
</evidence>
<evidence type="ECO:0000313" key="20">
    <source>
        <dbReference type="Proteomes" id="UP000317344"/>
    </source>
</evidence>
<dbReference type="Gene3D" id="3.20.20.70">
    <property type="entry name" value="Aldolase class I"/>
    <property type="match status" value="1"/>
</dbReference>
<comment type="function">
    <text evidence="14 16">Catalyzes the conversion of dethiobiotin (DTB) to biotin by the insertion of a sulfur atom into dethiobiotin via a radical-based mechanism.</text>
</comment>
<dbReference type="InterPro" id="IPR013785">
    <property type="entry name" value="Aldolase_TIM"/>
</dbReference>
<dbReference type="SFLD" id="SFLDG01060">
    <property type="entry name" value="BATS_domain_containing"/>
    <property type="match status" value="1"/>
</dbReference>
<keyword evidence="6 16" id="KW-0808">Transferase</keyword>
<keyword evidence="5 16" id="KW-0004">4Fe-4S</keyword>
<dbReference type="HAMAP" id="MF_01694">
    <property type="entry name" value="BioB"/>
    <property type="match status" value="1"/>
</dbReference>
<dbReference type="SMART" id="SM00729">
    <property type="entry name" value="Elp3"/>
    <property type="match status" value="1"/>
</dbReference>
<reference evidence="19 20" key="1">
    <citation type="submission" date="2019-07" db="EMBL/GenBank/DDBJ databases">
        <title>Tomitella cavernea sp. nov., an actinomycete isolated from soil.</title>
        <authorList>
            <person name="Cheng J."/>
        </authorList>
    </citation>
    <scope>NUCLEOTIDE SEQUENCE [LARGE SCALE GENOMIC DNA]</scope>
    <source>
        <strain evidence="19 20">HY188</strain>
    </source>
</reference>
<dbReference type="PIRSF" id="PIRSF001619">
    <property type="entry name" value="Biotin_synth"/>
    <property type="match status" value="1"/>
</dbReference>
<gene>
    <name evidence="16 19" type="primary">bioB</name>
    <name evidence="19" type="ORF">FO059_11615</name>
</gene>
<feature type="binding site" evidence="16 17">
    <location>
        <position position="121"/>
    </location>
    <ligand>
        <name>[2Fe-2S] cluster</name>
        <dbReference type="ChEBI" id="CHEBI:190135"/>
    </ligand>
</feature>
<dbReference type="InterPro" id="IPR007197">
    <property type="entry name" value="rSAM"/>
</dbReference>
<dbReference type="AlphaFoldDB" id="A0A516X8A2"/>
<dbReference type="Proteomes" id="UP000317344">
    <property type="component" value="Chromosome"/>
</dbReference>
<evidence type="ECO:0000256" key="11">
    <source>
        <dbReference type="ARBA" id="ARBA00023004"/>
    </source>
</evidence>
<reference evidence="19 20" key="2">
    <citation type="submission" date="2019-07" db="EMBL/GenBank/DDBJ databases">
        <authorList>
            <person name="Huang Y."/>
        </authorList>
    </citation>
    <scope>NUCLEOTIDE SEQUENCE [LARGE SCALE GENOMIC DNA]</scope>
    <source>
        <strain evidence="19 20">HY188</strain>
    </source>
</reference>
<evidence type="ECO:0000256" key="15">
    <source>
        <dbReference type="ARBA" id="ARBA00070199"/>
    </source>
</evidence>
<dbReference type="GO" id="GO:0004076">
    <property type="term" value="F:biotin synthase activity"/>
    <property type="evidence" value="ECO:0007669"/>
    <property type="project" value="UniProtKB-UniRule"/>
</dbReference>
<dbReference type="SFLD" id="SFLDG01278">
    <property type="entry name" value="biotin_synthase_like"/>
    <property type="match status" value="1"/>
</dbReference>
<dbReference type="EMBL" id="CP041765">
    <property type="protein sequence ID" value="QDQ99290.1"/>
    <property type="molecule type" value="Genomic_DNA"/>
</dbReference>
<feature type="binding site" evidence="16 17">
    <location>
        <position position="82"/>
    </location>
    <ligand>
        <name>[4Fe-4S] cluster</name>
        <dbReference type="ChEBI" id="CHEBI:49883"/>
        <note>4Fe-4S-S-AdoMet</note>
    </ligand>
</feature>
<dbReference type="GO" id="GO:0005506">
    <property type="term" value="F:iron ion binding"/>
    <property type="evidence" value="ECO:0007669"/>
    <property type="project" value="UniProtKB-UniRule"/>
</dbReference>
<feature type="binding site" evidence="16 17">
    <location>
        <position position="213"/>
    </location>
    <ligand>
        <name>[2Fe-2S] cluster</name>
        <dbReference type="ChEBI" id="CHEBI:190135"/>
    </ligand>
</feature>
<evidence type="ECO:0000256" key="7">
    <source>
        <dbReference type="ARBA" id="ARBA00022691"/>
    </source>
</evidence>
<dbReference type="Pfam" id="PF06968">
    <property type="entry name" value="BATS"/>
    <property type="match status" value="1"/>
</dbReference>
<comment type="similarity">
    <text evidence="2 16">Belongs to the radical SAM superfamily. Biotin synthase family.</text>
</comment>
<feature type="binding site" evidence="16 17">
    <location>
        <position position="283"/>
    </location>
    <ligand>
        <name>[2Fe-2S] cluster</name>
        <dbReference type="ChEBI" id="CHEBI:190135"/>
    </ligand>
</feature>
<feature type="binding site" evidence="16 17">
    <location>
        <position position="85"/>
    </location>
    <ligand>
        <name>[4Fe-4S] cluster</name>
        <dbReference type="ChEBI" id="CHEBI:49883"/>
        <note>4Fe-4S-S-AdoMet</note>
    </ligand>
</feature>
<dbReference type="InterPro" id="IPR002684">
    <property type="entry name" value="Biotin_synth/BioAB"/>
</dbReference>
<evidence type="ECO:0000313" key="19">
    <source>
        <dbReference type="EMBL" id="QDQ99290.1"/>
    </source>
</evidence>
<proteinExistence type="inferred from homology"/>
<keyword evidence="12 16" id="KW-0411">Iron-sulfur</keyword>
<keyword evidence="20" id="KW-1185">Reference proteome</keyword>
<dbReference type="OrthoDB" id="9786826at2"/>
<evidence type="ECO:0000256" key="2">
    <source>
        <dbReference type="ARBA" id="ARBA00010765"/>
    </source>
</evidence>
<keyword evidence="9 16" id="KW-0479">Metal-binding</keyword>
<dbReference type="InterPro" id="IPR006638">
    <property type="entry name" value="Elp3/MiaA/NifB-like_rSAM"/>
</dbReference>
<dbReference type="KEGG" id="toy:FO059_11615"/>
<dbReference type="CDD" id="cd01335">
    <property type="entry name" value="Radical_SAM"/>
    <property type="match status" value="1"/>
</dbReference>
<evidence type="ECO:0000256" key="14">
    <source>
        <dbReference type="ARBA" id="ARBA00057568"/>
    </source>
</evidence>
<evidence type="ECO:0000256" key="13">
    <source>
        <dbReference type="ARBA" id="ARBA00051157"/>
    </source>
</evidence>
<evidence type="ECO:0000256" key="16">
    <source>
        <dbReference type="HAMAP-Rule" id="MF_01694"/>
    </source>
</evidence>
<dbReference type="PANTHER" id="PTHR22976">
    <property type="entry name" value="BIOTIN SYNTHASE"/>
    <property type="match status" value="1"/>
</dbReference>
<organism evidence="19 20">
    <name type="scientific">Tomitella fengzijianii</name>
    <dbReference type="NCBI Taxonomy" id="2597660"/>
    <lineage>
        <taxon>Bacteria</taxon>
        <taxon>Bacillati</taxon>
        <taxon>Actinomycetota</taxon>
        <taxon>Actinomycetes</taxon>
        <taxon>Mycobacteriales</taxon>
        <taxon>Tomitella</taxon>
    </lineage>
</organism>
<dbReference type="PROSITE" id="PS51918">
    <property type="entry name" value="RADICAL_SAM"/>
    <property type="match status" value="1"/>
</dbReference>
<evidence type="ECO:0000256" key="1">
    <source>
        <dbReference type="ARBA" id="ARBA00004942"/>
    </source>
</evidence>
<comment type="catalytic activity">
    <reaction evidence="13 16">
        <text>(4R,5S)-dethiobiotin + (sulfur carrier)-SH + 2 reduced [2Fe-2S]-[ferredoxin] + 2 S-adenosyl-L-methionine = (sulfur carrier)-H + biotin + 2 5'-deoxyadenosine + 2 L-methionine + 2 oxidized [2Fe-2S]-[ferredoxin]</text>
        <dbReference type="Rhea" id="RHEA:22060"/>
        <dbReference type="Rhea" id="RHEA-COMP:10000"/>
        <dbReference type="Rhea" id="RHEA-COMP:10001"/>
        <dbReference type="Rhea" id="RHEA-COMP:14737"/>
        <dbReference type="Rhea" id="RHEA-COMP:14739"/>
        <dbReference type="ChEBI" id="CHEBI:17319"/>
        <dbReference type="ChEBI" id="CHEBI:29917"/>
        <dbReference type="ChEBI" id="CHEBI:33737"/>
        <dbReference type="ChEBI" id="CHEBI:33738"/>
        <dbReference type="ChEBI" id="CHEBI:57586"/>
        <dbReference type="ChEBI" id="CHEBI:57844"/>
        <dbReference type="ChEBI" id="CHEBI:59789"/>
        <dbReference type="ChEBI" id="CHEBI:64428"/>
        <dbReference type="ChEBI" id="CHEBI:149473"/>
        <dbReference type="EC" id="2.8.1.6"/>
    </reaction>
</comment>
<protein>
    <recommendedName>
        <fullName evidence="15 16">Biotin synthase</fullName>
        <ecNumber evidence="4 16">2.8.1.6</ecNumber>
    </recommendedName>
</protein>
<keyword evidence="8 16" id="KW-0001">2Fe-2S</keyword>
<evidence type="ECO:0000256" key="8">
    <source>
        <dbReference type="ARBA" id="ARBA00022714"/>
    </source>
</evidence>
<dbReference type="GO" id="GO:0051537">
    <property type="term" value="F:2 iron, 2 sulfur cluster binding"/>
    <property type="evidence" value="ECO:0007669"/>
    <property type="project" value="UniProtKB-KW"/>
</dbReference>
<comment type="cofactor">
    <cofactor evidence="16">
        <name>[2Fe-2S] cluster</name>
        <dbReference type="ChEBI" id="CHEBI:190135"/>
    </cofactor>
    <text evidence="16">Binds 1 [2Fe-2S] cluster. The cluster is coordinated with 3 cysteines and 1 arginine.</text>
</comment>
<dbReference type="SUPFAM" id="SSF102114">
    <property type="entry name" value="Radical SAM enzymes"/>
    <property type="match status" value="1"/>
</dbReference>
<dbReference type="PANTHER" id="PTHR22976:SF2">
    <property type="entry name" value="BIOTIN SYNTHASE, MITOCHONDRIAL"/>
    <property type="match status" value="1"/>
</dbReference>
<evidence type="ECO:0000256" key="5">
    <source>
        <dbReference type="ARBA" id="ARBA00022485"/>
    </source>
</evidence>
<dbReference type="SFLD" id="SFLDS00029">
    <property type="entry name" value="Radical_SAM"/>
    <property type="match status" value="1"/>
</dbReference>
<dbReference type="GO" id="GO:0051539">
    <property type="term" value="F:4 iron, 4 sulfur cluster binding"/>
    <property type="evidence" value="ECO:0007669"/>
    <property type="project" value="UniProtKB-KW"/>
</dbReference>
<comment type="cofactor">
    <cofactor evidence="17">
        <name>[2Fe-2S] cluster</name>
        <dbReference type="ChEBI" id="CHEBI:190135"/>
    </cofactor>
    <text evidence="17">Binds 1 [2Fe-2S] cluster. The cluster is coordinated with 3 cysteines and 1 arginine.</text>
</comment>
<dbReference type="EC" id="2.8.1.6" evidence="4 16"/>
<comment type="caution">
    <text evidence="16">Lacks conserved residue(s) required for the propagation of feature annotation.</text>
</comment>
<comment type="subunit">
    <text evidence="3 16">Homodimer.</text>
</comment>
<dbReference type="FunFam" id="3.20.20.70:FF:000026">
    <property type="entry name" value="Biotin synthase"/>
    <property type="match status" value="1"/>
</dbReference>
<keyword evidence="10 16" id="KW-0093">Biotin biosynthesis</keyword>
<dbReference type="GO" id="GO:0009102">
    <property type="term" value="P:biotin biosynthetic process"/>
    <property type="evidence" value="ECO:0007669"/>
    <property type="project" value="UniProtKB-UniRule"/>
</dbReference>
<evidence type="ECO:0000259" key="18">
    <source>
        <dbReference type="PROSITE" id="PS51918"/>
    </source>
</evidence>
<evidence type="ECO:0000256" key="10">
    <source>
        <dbReference type="ARBA" id="ARBA00022756"/>
    </source>
</evidence>
<feature type="binding site" evidence="16 17">
    <location>
        <position position="78"/>
    </location>
    <ligand>
        <name>[4Fe-4S] cluster</name>
        <dbReference type="ChEBI" id="CHEBI:49883"/>
        <note>4Fe-4S-S-AdoMet</note>
    </ligand>
</feature>
<dbReference type="UniPathway" id="UPA00078">
    <property type="reaction ID" value="UER00162"/>
</dbReference>
<dbReference type="Pfam" id="PF04055">
    <property type="entry name" value="Radical_SAM"/>
    <property type="match status" value="1"/>
</dbReference>
<accession>A0A516X8A2</accession>
<dbReference type="InterPro" id="IPR058240">
    <property type="entry name" value="rSAM_sf"/>
</dbReference>
<evidence type="ECO:0000256" key="9">
    <source>
        <dbReference type="ARBA" id="ARBA00022723"/>
    </source>
</evidence>
<dbReference type="SFLD" id="SFLDG01082">
    <property type="entry name" value="B12-binding_domain_containing"/>
    <property type="match status" value="1"/>
</dbReference>
<keyword evidence="11 16" id="KW-0408">Iron</keyword>
<dbReference type="InterPro" id="IPR024177">
    <property type="entry name" value="Biotin_synthase"/>
</dbReference>
<name>A0A516X8A2_9ACTN</name>
<comment type="cofactor">
    <cofactor evidence="16 17">
        <name>[4Fe-4S] cluster</name>
        <dbReference type="ChEBI" id="CHEBI:49883"/>
    </cofactor>
    <text evidence="16 17">Binds 1 [4Fe-4S] cluster. The cluster is coordinated with 3 cysteines and an exchangeable S-adenosyl-L-methionine.</text>
</comment>